<protein>
    <submittedName>
        <fullName evidence="8">RDD family protein</fullName>
    </submittedName>
</protein>
<feature type="domain" description="RDD" evidence="7">
    <location>
        <begin position="12"/>
        <end position="140"/>
    </location>
</feature>
<dbReference type="PANTHER" id="PTHR36115:SF10">
    <property type="entry name" value="RDD DOMAIN-CONTAINING PROTEIN"/>
    <property type="match status" value="1"/>
</dbReference>
<keyword evidence="3 6" id="KW-0812">Transmembrane</keyword>
<dbReference type="RefSeq" id="WP_373655602.1">
    <property type="nucleotide sequence ID" value="NZ_JBGUAW010000005.1"/>
</dbReference>
<gene>
    <name evidence="8" type="ORF">ACERLL_08255</name>
</gene>
<dbReference type="InterPro" id="IPR051791">
    <property type="entry name" value="Pra-immunoreactive"/>
</dbReference>
<proteinExistence type="predicted"/>
<keyword evidence="5 6" id="KW-0472">Membrane</keyword>
<organism evidence="8 9">
    <name type="scientific">Thiohalorhabdus methylotrophus</name>
    <dbReference type="NCBI Taxonomy" id="3242694"/>
    <lineage>
        <taxon>Bacteria</taxon>
        <taxon>Pseudomonadati</taxon>
        <taxon>Pseudomonadota</taxon>
        <taxon>Gammaproteobacteria</taxon>
        <taxon>Thiohalorhabdales</taxon>
        <taxon>Thiohalorhabdaceae</taxon>
        <taxon>Thiohalorhabdus</taxon>
    </lineage>
</organism>
<name>A0ABV4TU21_9GAMM</name>
<dbReference type="Proteomes" id="UP001575181">
    <property type="component" value="Unassembled WGS sequence"/>
</dbReference>
<dbReference type="EMBL" id="JBGUAW010000005">
    <property type="protein sequence ID" value="MFA9460816.1"/>
    <property type="molecule type" value="Genomic_DNA"/>
</dbReference>
<keyword evidence="9" id="KW-1185">Reference proteome</keyword>
<evidence type="ECO:0000256" key="2">
    <source>
        <dbReference type="ARBA" id="ARBA00022475"/>
    </source>
</evidence>
<evidence type="ECO:0000256" key="5">
    <source>
        <dbReference type="ARBA" id="ARBA00023136"/>
    </source>
</evidence>
<feature type="transmembrane region" description="Helical" evidence="6">
    <location>
        <begin position="21"/>
        <end position="43"/>
    </location>
</feature>
<feature type="transmembrane region" description="Helical" evidence="6">
    <location>
        <begin position="55"/>
        <end position="76"/>
    </location>
</feature>
<dbReference type="PANTHER" id="PTHR36115">
    <property type="entry name" value="PROLINE-RICH ANTIGEN HOMOLOG-RELATED"/>
    <property type="match status" value="1"/>
</dbReference>
<sequence>MAPASRPEPRVSLLRRLAAALYDALVCAAIVLGAGILFTLLMGGATSDLHGPGPAGRALLLTASAVLPLGYFLLSWSRGGQTIGMRSWRIRLVSDDGAPVSPRAAFIRTISALLSWLPVGLGFWWSLADPRGRAWHDRISATHLERVAKAPQRAR</sequence>
<comment type="subcellular location">
    <subcellularLocation>
        <location evidence="1">Cell membrane</location>
        <topology evidence="1">Multi-pass membrane protein</topology>
    </subcellularLocation>
</comment>
<evidence type="ECO:0000256" key="3">
    <source>
        <dbReference type="ARBA" id="ARBA00022692"/>
    </source>
</evidence>
<evidence type="ECO:0000313" key="8">
    <source>
        <dbReference type="EMBL" id="MFA9460816.1"/>
    </source>
</evidence>
<dbReference type="Pfam" id="PF06271">
    <property type="entry name" value="RDD"/>
    <property type="match status" value="1"/>
</dbReference>
<reference evidence="8 9" key="1">
    <citation type="submission" date="2024-08" db="EMBL/GenBank/DDBJ databases">
        <title>Whole-genome sequencing of halo(alkali)philic microorganisms from hypersaline lakes.</title>
        <authorList>
            <person name="Sorokin D.Y."/>
            <person name="Merkel A.Y."/>
            <person name="Messina E."/>
            <person name="Yakimov M."/>
        </authorList>
    </citation>
    <scope>NUCLEOTIDE SEQUENCE [LARGE SCALE GENOMIC DNA]</scope>
    <source>
        <strain evidence="8 9">Cl-TMA</strain>
    </source>
</reference>
<keyword evidence="4 6" id="KW-1133">Transmembrane helix</keyword>
<comment type="caution">
    <text evidence="8">The sequence shown here is derived from an EMBL/GenBank/DDBJ whole genome shotgun (WGS) entry which is preliminary data.</text>
</comment>
<evidence type="ECO:0000256" key="4">
    <source>
        <dbReference type="ARBA" id="ARBA00022989"/>
    </source>
</evidence>
<keyword evidence="2" id="KW-1003">Cell membrane</keyword>
<evidence type="ECO:0000313" key="9">
    <source>
        <dbReference type="Proteomes" id="UP001575181"/>
    </source>
</evidence>
<accession>A0ABV4TU21</accession>
<dbReference type="InterPro" id="IPR010432">
    <property type="entry name" value="RDD"/>
</dbReference>
<evidence type="ECO:0000259" key="7">
    <source>
        <dbReference type="Pfam" id="PF06271"/>
    </source>
</evidence>
<evidence type="ECO:0000256" key="1">
    <source>
        <dbReference type="ARBA" id="ARBA00004651"/>
    </source>
</evidence>
<evidence type="ECO:0000256" key="6">
    <source>
        <dbReference type="SAM" id="Phobius"/>
    </source>
</evidence>